<reference evidence="1 2" key="1">
    <citation type="submission" date="2018-09" db="EMBL/GenBank/DDBJ databases">
        <title>Genomic Encyclopedia of Type Strains, Phase III (KMG-III): the genomes of soil and plant-associated and newly described type strains.</title>
        <authorList>
            <person name="Whitman W."/>
        </authorList>
    </citation>
    <scope>NUCLEOTIDE SEQUENCE [LARGE SCALE GENOMIC DNA]</scope>
    <source>
        <strain evidence="1 2">CECT 7938</strain>
    </source>
</reference>
<keyword evidence="2" id="KW-1185">Reference proteome</keyword>
<evidence type="ECO:0000313" key="1">
    <source>
        <dbReference type="EMBL" id="RKE47120.1"/>
    </source>
</evidence>
<proteinExistence type="predicted"/>
<gene>
    <name evidence="1" type="ORF">DFQ12_4281</name>
</gene>
<name>A0A420ARS1_SPHD1</name>
<protein>
    <submittedName>
        <fullName evidence="1">Uncharacterized protein</fullName>
    </submittedName>
</protein>
<accession>A0A420ARS1</accession>
<evidence type="ECO:0000313" key="2">
    <source>
        <dbReference type="Proteomes" id="UP000286246"/>
    </source>
</evidence>
<dbReference type="AlphaFoldDB" id="A0A420ARS1"/>
<comment type="caution">
    <text evidence="1">The sequence shown here is derived from an EMBL/GenBank/DDBJ whole genome shotgun (WGS) entry which is preliminary data.</text>
</comment>
<dbReference type="EMBL" id="RAPY01000004">
    <property type="protein sequence ID" value="RKE47120.1"/>
    <property type="molecule type" value="Genomic_DNA"/>
</dbReference>
<dbReference type="RefSeq" id="WP_120260937.1">
    <property type="nucleotide sequence ID" value="NZ_RAPY01000004.1"/>
</dbReference>
<dbReference type="OrthoDB" id="1254210at2"/>
<dbReference type="Proteomes" id="UP000286246">
    <property type="component" value="Unassembled WGS sequence"/>
</dbReference>
<sequence length="253" mass="29052">MIKRFGISVPTLIIILAFGLVKQGNEPLNIKDFRLDFNIENFYAPSLEKAKLYKEQRDAILNGKGEKEFGDKLIDPWSFETISIEAVFVDDNYESSNQLVGTQYNMKSWTEGSEIAHYGDMYFDALHMMRSKEGDFMALVATNQNESEASFKKLLSEIKTKYGKPKVSAEDFFGGYYLYSWQLRDRLLAICSKYNNKANELKIAVDLDQQEIDSSNKPAFDSKLFIVNNKYKDALSGHLKSGAWLYFNDLLKK</sequence>
<organism evidence="1 2">
    <name type="scientific">Sphingobacterium detergens</name>
    <dbReference type="NCBI Taxonomy" id="1145106"/>
    <lineage>
        <taxon>Bacteria</taxon>
        <taxon>Pseudomonadati</taxon>
        <taxon>Bacteroidota</taxon>
        <taxon>Sphingobacteriia</taxon>
        <taxon>Sphingobacteriales</taxon>
        <taxon>Sphingobacteriaceae</taxon>
        <taxon>Sphingobacterium</taxon>
    </lineage>
</organism>